<keyword evidence="3" id="KW-0808">Transferase</keyword>
<dbReference type="GO" id="GO:0003964">
    <property type="term" value="F:RNA-directed DNA polymerase activity"/>
    <property type="evidence" value="ECO:0007669"/>
    <property type="project" value="UniProtKB-KW"/>
</dbReference>
<dbReference type="Gene3D" id="3.30.70.270">
    <property type="match status" value="2"/>
</dbReference>
<keyword evidence="9" id="KW-0695">RNA-directed DNA polymerase</keyword>
<dbReference type="InterPro" id="IPR021109">
    <property type="entry name" value="Peptidase_aspartic_dom_sf"/>
</dbReference>
<dbReference type="InterPro" id="IPR018061">
    <property type="entry name" value="Retropepsins"/>
</dbReference>
<dbReference type="AlphaFoldDB" id="A0A8K1FWF6"/>
<protein>
    <recommendedName>
        <fullName evidence="2">ribonuclease H</fullName>
        <ecNumber evidence="2">3.1.26.4</ecNumber>
    </recommendedName>
</protein>
<keyword evidence="10" id="KW-0511">Multifunctional enzyme</keyword>
<accession>A0A8K1FWF6</accession>
<keyword evidence="5" id="KW-0540">Nuclease</keyword>
<dbReference type="PANTHER" id="PTHR41694:SF4">
    <property type="entry name" value="ENDOGENOUS RETROVIRUS GROUP K MEMBER 10 POL PROTEIN-RELATED"/>
    <property type="match status" value="1"/>
</dbReference>
<evidence type="ECO:0000313" key="13">
    <source>
        <dbReference type="EMBL" id="TRZ05857.1"/>
    </source>
</evidence>
<feature type="domain" description="Reverse transcriptase" evidence="12">
    <location>
        <begin position="253"/>
        <end position="442"/>
    </location>
</feature>
<evidence type="ECO:0000259" key="11">
    <source>
        <dbReference type="PROSITE" id="PS50175"/>
    </source>
</evidence>
<proteinExistence type="inferred from homology"/>
<dbReference type="PANTHER" id="PTHR41694">
    <property type="entry name" value="ENDOGENOUS RETROVIRUS GROUP K MEMBER POL PROTEIN"/>
    <property type="match status" value="1"/>
</dbReference>
<feature type="domain" description="Peptidase A2" evidence="11">
    <location>
        <begin position="117"/>
        <end position="192"/>
    </location>
</feature>
<comment type="similarity">
    <text evidence="1">Belongs to the beta type-B retroviral polymerase family. HERV class-II K(HML-2) pol subfamily.</text>
</comment>
<dbReference type="Proteomes" id="UP000796761">
    <property type="component" value="Unassembled WGS sequence"/>
</dbReference>
<organism evidence="13 14">
    <name type="scientific">Zosterops borbonicus</name>
    <dbReference type="NCBI Taxonomy" id="364589"/>
    <lineage>
        <taxon>Eukaryota</taxon>
        <taxon>Metazoa</taxon>
        <taxon>Chordata</taxon>
        <taxon>Craniata</taxon>
        <taxon>Vertebrata</taxon>
        <taxon>Euteleostomi</taxon>
        <taxon>Archelosauria</taxon>
        <taxon>Archosauria</taxon>
        <taxon>Dinosauria</taxon>
        <taxon>Saurischia</taxon>
        <taxon>Theropoda</taxon>
        <taxon>Coelurosauria</taxon>
        <taxon>Aves</taxon>
        <taxon>Neognathae</taxon>
        <taxon>Neoaves</taxon>
        <taxon>Telluraves</taxon>
        <taxon>Australaves</taxon>
        <taxon>Passeriformes</taxon>
        <taxon>Sylvioidea</taxon>
        <taxon>Zosteropidae</taxon>
        <taxon>Zosterops</taxon>
    </lineage>
</organism>
<evidence type="ECO:0000256" key="4">
    <source>
        <dbReference type="ARBA" id="ARBA00022695"/>
    </source>
</evidence>
<dbReference type="GO" id="GO:0035613">
    <property type="term" value="F:RNA stem-loop binding"/>
    <property type="evidence" value="ECO:0007669"/>
    <property type="project" value="TreeGrafter"/>
</dbReference>
<evidence type="ECO:0000256" key="5">
    <source>
        <dbReference type="ARBA" id="ARBA00022722"/>
    </source>
</evidence>
<evidence type="ECO:0000256" key="8">
    <source>
        <dbReference type="ARBA" id="ARBA00022833"/>
    </source>
</evidence>
<dbReference type="Gene3D" id="2.40.70.10">
    <property type="entry name" value="Acid Proteases"/>
    <property type="match status" value="1"/>
</dbReference>
<evidence type="ECO:0000256" key="10">
    <source>
        <dbReference type="ARBA" id="ARBA00023268"/>
    </source>
</evidence>
<dbReference type="InterPro" id="IPR043502">
    <property type="entry name" value="DNA/RNA_pol_sf"/>
</dbReference>
<dbReference type="PROSITE" id="PS50175">
    <property type="entry name" value="ASP_PROT_RETROV"/>
    <property type="match status" value="1"/>
</dbReference>
<dbReference type="InterPro" id="IPR001969">
    <property type="entry name" value="Aspartic_peptidase_AS"/>
</dbReference>
<evidence type="ECO:0000256" key="3">
    <source>
        <dbReference type="ARBA" id="ARBA00022679"/>
    </source>
</evidence>
<dbReference type="GO" id="GO:0004190">
    <property type="term" value="F:aspartic-type endopeptidase activity"/>
    <property type="evidence" value="ECO:0007669"/>
    <property type="project" value="InterPro"/>
</dbReference>
<evidence type="ECO:0000256" key="1">
    <source>
        <dbReference type="ARBA" id="ARBA00010879"/>
    </source>
</evidence>
<dbReference type="GO" id="GO:0006508">
    <property type="term" value="P:proteolysis"/>
    <property type="evidence" value="ECO:0007669"/>
    <property type="project" value="InterPro"/>
</dbReference>
<reference evidence="13" key="1">
    <citation type="submission" date="2019-04" db="EMBL/GenBank/DDBJ databases">
        <title>Genome assembly of Zosterops borbonicus 15179.</title>
        <authorList>
            <person name="Leroy T."/>
            <person name="Anselmetti Y."/>
            <person name="Tilak M.-K."/>
            <person name="Nabholz B."/>
        </authorList>
    </citation>
    <scope>NUCLEOTIDE SEQUENCE</scope>
    <source>
        <strain evidence="13">HGM_15179</strain>
        <tissue evidence="13">Muscle</tissue>
    </source>
</reference>
<dbReference type="PROSITE" id="PS00141">
    <property type="entry name" value="ASP_PROTEASE"/>
    <property type="match status" value="1"/>
</dbReference>
<dbReference type="InterPro" id="IPR000477">
    <property type="entry name" value="RT_dom"/>
</dbReference>
<comment type="caution">
    <text evidence="13">The sequence shown here is derived from an EMBL/GenBank/DDBJ whole genome shotgun (WGS) entry which is preliminary data.</text>
</comment>
<evidence type="ECO:0000256" key="2">
    <source>
        <dbReference type="ARBA" id="ARBA00012180"/>
    </source>
</evidence>
<sequence length="470" mass="53220">MLLKNTDWQFASVSSDRGTWSEIDAEFVNIGDCKYTPKDIEIAPAQLSSIPEHLIVWLHCTNPPVFLPKGQIIAQLIPTFYPPTGENDKTINAAVVIGENKPEEECQLTMGGETASIKAVLDTGADITIIPEKNWPSNWPLQSVGGQVQDIGGFQLAKQSKNVVQIQGPKGQLANLHPFVLKYKEPLLGRDLMAQWGVTMNIPDPSKNFQVAVAEQRPHQKLTWKTDKPVWVEQWPLTKQKLEVLNNLVKEQLEKGHIEETNSPWNSPVFVIQKSDKTRWRLLQDLCQINNVIEEMGSLQPGMPSPTMLPRNWDLAVIDIKDCFFQIPLHPDDAQRFAFSVPTLNWEASRKRYHWKVLPQGMLNSPVICQWYVSSLLSSVREAAEKAIIFHNTDDVLVCTPNEDLLTYALDLTVDALVAAGFELQKSKIQKMPPWKYLGLEIGKRTIKPQNWQLKQKLKLLQMSINCVEP</sequence>
<keyword evidence="4" id="KW-0548">Nucleotidyltransferase</keyword>
<keyword evidence="14" id="KW-1185">Reference proteome</keyword>
<keyword evidence="8" id="KW-0862">Zinc</keyword>
<dbReference type="SUPFAM" id="SSF50630">
    <property type="entry name" value="Acid proteases"/>
    <property type="match status" value="1"/>
</dbReference>
<dbReference type="GO" id="GO:0004523">
    <property type="term" value="F:RNA-DNA hybrid ribonuclease activity"/>
    <property type="evidence" value="ECO:0007669"/>
    <property type="project" value="UniProtKB-EC"/>
</dbReference>
<dbReference type="Gene3D" id="3.10.10.10">
    <property type="entry name" value="HIV Type 1 Reverse Transcriptase, subunit A, domain 1"/>
    <property type="match status" value="1"/>
</dbReference>
<dbReference type="InterPro" id="IPR034170">
    <property type="entry name" value="Retropepsin-like_cat_dom"/>
</dbReference>
<evidence type="ECO:0000256" key="6">
    <source>
        <dbReference type="ARBA" id="ARBA00022759"/>
    </source>
</evidence>
<dbReference type="InterPro" id="IPR001995">
    <property type="entry name" value="Peptidase_A2_cat"/>
</dbReference>
<evidence type="ECO:0000259" key="12">
    <source>
        <dbReference type="PROSITE" id="PS50878"/>
    </source>
</evidence>
<dbReference type="Pfam" id="PF00077">
    <property type="entry name" value="RVP"/>
    <property type="match status" value="1"/>
</dbReference>
<dbReference type="CDD" id="cd05482">
    <property type="entry name" value="HIV_retropepsin_like"/>
    <property type="match status" value="1"/>
</dbReference>
<dbReference type="SUPFAM" id="SSF56672">
    <property type="entry name" value="DNA/RNA polymerases"/>
    <property type="match status" value="1"/>
</dbReference>
<evidence type="ECO:0000313" key="14">
    <source>
        <dbReference type="Proteomes" id="UP000796761"/>
    </source>
</evidence>
<dbReference type="EC" id="3.1.26.4" evidence="2"/>
<dbReference type="PROSITE" id="PS50878">
    <property type="entry name" value="RT_POL"/>
    <property type="match status" value="1"/>
</dbReference>
<keyword evidence="6" id="KW-0255">Endonuclease</keyword>
<evidence type="ECO:0000256" key="7">
    <source>
        <dbReference type="ARBA" id="ARBA00022801"/>
    </source>
</evidence>
<evidence type="ECO:0000256" key="9">
    <source>
        <dbReference type="ARBA" id="ARBA00022918"/>
    </source>
</evidence>
<dbReference type="EMBL" id="SWJQ01003269">
    <property type="protein sequence ID" value="TRZ05857.1"/>
    <property type="molecule type" value="Genomic_DNA"/>
</dbReference>
<dbReference type="Pfam" id="PF00078">
    <property type="entry name" value="RVT_1"/>
    <property type="match status" value="1"/>
</dbReference>
<gene>
    <name evidence="13" type="ORF">HGM15179_021250</name>
</gene>
<name>A0A8K1FWF6_9PASS</name>
<keyword evidence="7" id="KW-0378">Hydrolase</keyword>
<dbReference type="InterPro" id="IPR043128">
    <property type="entry name" value="Rev_trsase/Diguanyl_cyclase"/>
</dbReference>
<dbReference type="OrthoDB" id="9208446at2759"/>